<dbReference type="AlphaFoldDB" id="A0A2P2Q9Z9"/>
<reference evidence="1" key="1">
    <citation type="submission" date="2018-02" db="EMBL/GenBank/DDBJ databases">
        <title>Rhizophora mucronata_Transcriptome.</title>
        <authorList>
            <person name="Meera S.P."/>
            <person name="Sreeshan A."/>
            <person name="Augustine A."/>
        </authorList>
    </citation>
    <scope>NUCLEOTIDE SEQUENCE</scope>
    <source>
        <tissue evidence="1">Leaf</tissue>
    </source>
</reference>
<proteinExistence type="predicted"/>
<protein>
    <submittedName>
        <fullName evidence="1">Uncharacterized protein</fullName>
    </submittedName>
</protein>
<evidence type="ECO:0000313" key="1">
    <source>
        <dbReference type="EMBL" id="MBX63832.1"/>
    </source>
</evidence>
<dbReference type="EMBL" id="GGEC01083348">
    <property type="protein sequence ID" value="MBX63832.1"/>
    <property type="molecule type" value="Transcribed_RNA"/>
</dbReference>
<name>A0A2P2Q9Z9_RHIMU</name>
<sequence>MCRANYIYMHYTYRNYLTPYLSPQRESYLFNMFVPIIHAGKSDLFFSLFFLLSLNFFYPSKHAVKPQNLY</sequence>
<accession>A0A2P2Q9Z9</accession>
<organism evidence="1">
    <name type="scientific">Rhizophora mucronata</name>
    <name type="common">Asiatic mangrove</name>
    <dbReference type="NCBI Taxonomy" id="61149"/>
    <lineage>
        <taxon>Eukaryota</taxon>
        <taxon>Viridiplantae</taxon>
        <taxon>Streptophyta</taxon>
        <taxon>Embryophyta</taxon>
        <taxon>Tracheophyta</taxon>
        <taxon>Spermatophyta</taxon>
        <taxon>Magnoliopsida</taxon>
        <taxon>eudicotyledons</taxon>
        <taxon>Gunneridae</taxon>
        <taxon>Pentapetalae</taxon>
        <taxon>rosids</taxon>
        <taxon>fabids</taxon>
        <taxon>Malpighiales</taxon>
        <taxon>Rhizophoraceae</taxon>
        <taxon>Rhizophora</taxon>
    </lineage>
</organism>